<gene>
    <name evidence="3" type="ORF">SAMN02927935_04386</name>
</gene>
<feature type="domain" description="Tyr recombinase" evidence="2">
    <location>
        <begin position="154"/>
        <end position="389"/>
    </location>
</feature>
<proteinExistence type="predicted"/>
<evidence type="ECO:0000313" key="3">
    <source>
        <dbReference type="EMBL" id="SCZ12258.1"/>
    </source>
</evidence>
<dbReference type="RefSeq" id="WP_033631360.1">
    <property type="nucleotide sequence ID" value="NZ_FMUT01000014.1"/>
</dbReference>
<evidence type="ECO:0000259" key="2">
    <source>
        <dbReference type="PROSITE" id="PS51898"/>
    </source>
</evidence>
<accession>A0A1G5LIX3</accession>
<protein>
    <submittedName>
        <fullName evidence="3">Phage integrase family protein</fullName>
    </submittedName>
</protein>
<dbReference type="EMBL" id="FMUT01000014">
    <property type="protein sequence ID" value="SCZ12258.1"/>
    <property type="molecule type" value="Genomic_DNA"/>
</dbReference>
<dbReference type="Gene3D" id="1.10.443.10">
    <property type="entry name" value="Intergrase catalytic core"/>
    <property type="match status" value="1"/>
</dbReference>
<dbReference type="InterPro" id="IPR011010">
    <property type="entry name" value="DNA_brk_join_enz"/>
</dbReference>
<dbReference type="NCBIfam" id="NF041502">
    <property type="entry name" value="integrase_1"/>
    <property type="match status" value="1"/>
</dbReference>
<dbReference type="InterPro" id="IPR013762">
    <property type="entry name" value="Integrase-like_cat_sf"/>
</dbReference>
<keyword evidence="1" id="KW-0233">DNA recombination</keyword>
<dbReference type="PROSITE" id="PS51898">
    <property type="entry name" value="TYR_RECOMBINASE"/>
    <property type="match status" value="1"/>
</dbReference>
<dbReference type="Pfam" id="PF00589">
    <property type="entry name" value="Phage_integrase"/>
    <property type="match status" value="1"/>
</dbReference>
<dbReference type="Proteomes" id="UP000183031">
    <property type="component" value="Unassembled WGS sequence"/>
</dbReference>
<evidence type="ECO:0000256" key="1">
    <source>
        <dbReference type="ARBA" id="ARBA00023172"/>
    </source>
</evidence>
<name>A0A1G5LIX3_9GAMM</name>
<dbReference type="SUPFAM" id="SSF56349">
    <property type="entry name" value="DNA breaking-rejoining enzymes"/>
    <property type="match status" value="1"/>
</dbReference>
<organism evidence="3 4">
    <name type="scientific">Serratia nematodiphila</name>
    <dbReference type="NCBI Taxonomy" id="458197"/>
    <lineage>
        <taxon>Bacteria</taxon>
        <taxon>Pseudomonadati</taxon>
        <taxon>Pseudomonadota</taxon>
        <taxon>Gammaproteobacteria</taxon>
        <taxon>Enterobacterales</taxon>
        <taxon>Yersiniaceae</taxon>
        <taxon>Serratia</taxon>
    </lineage>
</organism>
<dbReference type="InterPro" id="IPR002104">
    <property type="entry name" value="Integrase_catalytic"/>
</dbReference>
<evidence type="ECO:0000313" key="4">
    <source>
        <dbReference type="Proteomes" id="UP000183031"/>
    </source>
</evidence>
<dbReference type="CDD" id="cd00397">
    <property type="entry name" value="DNA_BRE_C"/>
    <property type="match status" value="1"/>
</dbReference>
<comment type="caution">
    <text evidence="3">The sequence shown here is derived from an EMBL/GenBank/DDBJ whole genome shotgun (WGS) entry which is preliminary data.</text>
</comment>
<keyword evidence="4" id="KW-1185">Reference proteome</keyword>
<sequence>MNKKECKSDNSNRQAKQYGYFFNIDEAKWKLDSGSSVNVGGILKFIHSSLIEGYINTLAFYASNYSAGYVRRINVIMKDFFIRTNSIFVSEFDILNYRSLISYSKIKDLIVLRAFLKKWHSIGYYGVDDSVITLMKSMVLKVKTRGSVIKQEDPNKGAMTDNEHNSLNQAIHSAYKDKKITLLEYSSALLVSFTGRRASQLIALKFKDIIKNEKSDGSEVFFLRIPRVKQGFGFRQIFRELRIDGNLYNVMMRQANNSISLVEAYIDRHLLLEEKNEVPVFLDARKYEILSGKVDVFDLLVSDRLHAPKNIFGVSLKKIVKKENVISERTGERITVNAYRLRYTLGTKLAREGYRDEIIAELLDHSSILSVGIYTENLADNAEKINQAVSNGLALIADAFLGKAKISGVAPTHNSGDLLTGKTSLSCIKKTAMPCHGCIYFKKSVKEV</sequence>
<dbReference type="InterPro" id="IPR048120">
    <property type="entry name" value="Integrase-like"/>
</dbReference>
<reference evidence="3 4" key="1">
    <citation type="submission" date="2016-10" db="EMBL/GenBank/DDBJ databases">
        <authorList>
            <person name="Varghese N."/>
            <person name="Submissions S."/>
        </authorList>
    </citation>
    <scope>NUCLEOTIDE SEQUENCE [LARGE SCALE GENOMIC DNA]</scope>
    <source>
        <strain evidence="3 4">CGMCC 1.6853</strain>
    </source>
</reference>